<dbReference type="AlphaFoldDB" id="A0AAV4VJ25"/>
<evidence type="ECO:0000313" key="3">
    <source>
        <dbReference type="Proteomes" id="UP001054837"/>
    </source>
</evidence>
<feature type="compositionally biased region" description="Basic and acidic residues" evidence="1">
    <location>
        <begin position="58"/>
        <end position="71"/>
    </location>
</feature>
<name>A0AAV4VJ25_9ARAC</name>
<gene>
    <name evidence="2" type="ORF">CDAR_61761</name>
</gene>
<comment type="caution">
    <text evidence="2">The sequence shown here is derived from an EMBL/GenBank/DDBJ whole genome shotgun (WGS) entry which is preliminary data.</text>
</comment>
<sequence length="103" mass="11876">MASNNGRRYQILGFTTISCSFNHFDVDTSLSSVLCVFGLPNKSSIVLIRKPQPHTKRRDMPKPCRYSNDRRNQRKQKTTLSKNTAVRRSSCLRLLFVSSIIWV</sequence>
<dbReference type="PROSITE" id="PS51257">
    <property type="entry name" value="PROKAR_LIPOPROTEIN"/>
    <property type="match status" value="1"/>
</dbReference>
<evidence type="ECO:0000256" key="1">
    <source>
        <dbReference type="SAM" id="MobiDB-lite"/>
    </source>
</evidence>
<evidence type="ECO:0000313" key="2">
    <source>
        <dbReference type="EMBL" id="GIY70342.1"/>
    </source>
</evidence>
<accession>A0AAV4VJ25</accession>
<dbReference type="Proteomes" id="UP001054837">
    <property type="component" value="Unassembled WGS sequence"/>
</dbReference>
<proteinExistence type="predicted"/>
<protein>
    <submittedName>
        <fullName evidence="2">Uncharacterized protein</fullName>
    </submittedName>
</protein>
<organism evidence="2 3">
    <name type="scientific">Caerostris darwini</name>
    <dbReference type="NCBI Taxonomy" id="1538125"/>
    <lineage>
        <taxon>Eukaryota</taxon>
        <taxon>Metazoa</taxon>
        <taxon>Ecdysozoa</taxon>
        <taxon>Arthropoda</taxon>
        <taxon>Chelicerata</taxon>
        <taxon>Arachnida</taxon>
        <taxon>Araneae</taxon>
        <taxon>Araneomorphae</taxon>
        <taxon>Entelegynae</taxon>
        <taxon>Araneoidea</taxon>
        <taxon>Araneidae</taxon>
        <taxon>Caerostris</taxon>
    </lineage>
</organism>
<feature type="region of interest" description="Disordered" evidence="1">
    <location>
        <begin position="52"/>
        <end position="83"/>
    </location>
</feature>
<dbReference type="EMBL" id="BPLQ01013154">
    <property type="protein sequence ID" value="GIY70342.1"/>
    <property type="molecule type" value="Genomic_DNA"/>
</dbReference>
<reference evidence="2 3" key="1">
    <citation type="submission" date="2021-06" db="EMBL/GenBank/DDBJ databases">
        <title>Caerostris darwini draft genome.</title>
        <authorList>
            <person name="Kono N."/>
            <person name="Arakawa K."/>
        </authorList>
    </citation>
    <scope>NUCLEOTIDE SEQUENCE [LARGE SCALE GENOMIC DNA]</scope>
</reference>
<keyword evidence="3" id="KW-1185">Reference proteome</keyword>